<gene>
    <name evidence="1" type="ORF">GGP61_003742</name>
</gene>
<dbReference type="EMBL" id="JANUAE010000027">
    <property type="protein sequence ID" value="MCS3712104.1"/>
    <property type="molecule type" value="Genomic_DNA"/>
</dbReference>
<name>A0A9X2Q8B5_9BACT</name>
<dbReference type="RefSeq" id="WP_259124742.1">
    <property type="nucleotide sequence ID" value="NZ_JANUAE010000027.1"/>
</dbReference>
<dbReference type="AlphaFoldDB" id="A0A9X2Q8B5"/>
<sequence>MQTLNDRLESWLPEEAHIYLPELRKMAREQGGKPTRPCSEDEFSVFLKWLREDDITKDLFAGAASEYRRARKKGHTGREWLQEVHSRIVPNAEETAAFASALAEEVGADLNEPPTKNDVLTYRLILNQFGGGASLAALNDTGGLPTN</sequence>
<reference evidence="1" key="1">
    <citation type="submission" date="2022-08" db="EMBL/GenBank/DDBJ databases">
        <title>Genomic Encyclopedia of Type Strains, Phase V (KMG-V): Genome sequencing to study the core and pangenomes of soil and plant-associated prokaryotes.</title>
        <authorList>
            <person name="Whitman W."/>
        </authorList>
    </citation>
    <scope>NUCLEOTIDE SEQUENCE</scope>
    <source>
        <strain evidence="1">SP3049</strain>
    </source>
</reference>
<evidence type="ECO:0000313" key="2">
    <source>
        <dbReference type="Proteomes" id="UP001155057"/>
    </source>
</evidence>
<evidence type="ECO:0000313" key="1">
    <source>
        <dbReference type="EMBL" id="MCS3712104.1"/>
    </source>
</evidence>
<proteinExistence type="predicted"/>
<comment type="caution">
    <text evidence="1">The sequence shown here is derived from an EMBL/GenBank/DDBJ whole genome shotgun (WGS) entry which is preliminary data.</text>
</comment>
<protein>
    <submittedName>
        <fullName evidence="1">Uncharacterized protein</fullName>
    </submittedName>
</protein>
<accession>A0A9X2Q8B5</accession>
<dbReference type="Proteomes" id="UP001155057">
    <property type="component" value="Unassembled WGS sequence"/>
</dbReference>
<organism evidence="1 2">
    <name type="scientific">Salinibacter ruber</name>
    <dbReference type="NCBI Taxonomy" id="146919"/>
    <lineage>
        <taxon>Bacteria</taxon>
        <taxon>Pseudomonadati</taxon>
        <taxon>Rhodothermota</taxon>
        <taxon>Rhodothermia</taxon>
        <taxon>Rhodothermales</taxon>
        <taxon>Salinibacteraceae</taxon>
        <taxon>Salinibacter</taxon>
    </lineage>
</organism>